<protein>
    <recommendedName>
        <fullName evidence="7">TF-B3 domain-containing protein</fullName>
    </recommendedName>
</protein>
<dbReference type="InterPro" id="IPR003340">
    <property type="entry name" value="B3_DNA-bd"/>
</dbReference>
<dbReference type="CDD" id="cd10017">
    <property type="entry name" value="B3_DNA"/>
    <property type="match status" value="2"/>
</dbReference>
<dbReference type="InterPro" id="IPR015300">
    <property type="entry name" value="DNA-bd_pseudobarrel_sf"/>
</dbReference>
<accession>A0A978VD47</accession>
<keyword evidence="2" id="KW-0805">Transcription regulation</keyword>
<dbReference type="InterPro" id="IPR050655">
    <property type="entry name" value="Plant_B3_domain"/>
</dbReference>
<proteinExistence type="predicted"/>
<dbReference type="EMBL" id="JAEACU010000005">
    <property type="protein sequence ID" value="KAH7528286.1"/>
    <property type="molecule type" value="Genomic_DNA"/>
</dbReference>
<dbReference type="AlphaFoldDB" id="A0A978VD47"/>
<evidence type="ECO:0000256" key="1">
    <source>
        <dbReference type="ARBA" id="ARBA00004123"/>
    </source>
</evidence>
<evidence type="ECO:0000256" key="2">
    <source>
        <dbReference type="ARBA" id="ARBA00023015"/>
    </source>
</evidence>
<feature type="compositionally biased region" description="Polar residues" evidence="6">
    <location>
        <begin position="358"/>
        <end position="369"/>
    </location>
</feature>
<dbReference type="Pfam" id="PF02362">
    <property type="entry name" value="B3"/>
    <property type="match status" value="2"/>
</dbReference>
<dbReference type="GO" id="GO:0005634">
    <property type="term" value="C:nucleus"/>
    <property type="evidence" value="ECO:0007669"/>
    <property type="project" value="UniProtKB-SubCell"/>
</dbReference>
<evidence type="ECO:0000256" key="4">
    <source>
        <dbReference type="ARBA" id="ARBA00023163"/>
    </source>
</evidence>
<feature type="compositionally biased region" description="Basic and acidic residues" evidence="6">
    <location>
        <begin position="409"/>
        <end position="431"/>
    </location>
</feature>
<dbReference type="Gene3D" id="2.40.330.10">
    <property type="entry name" value="DNA-binding pseudobarrel domain"/>
    <property type="match status" value="2"/>
</dbReference>
<dbReference type="SUPFAM" id="SSF101936">
    <property type="entry name" value="DNA-binding pseudobarrel domain"/>
    <property type="match status" value="2"/>
</dbReference>
<feature type="region of interest" description="Disordered" evidence="6">
    <location>
        <begin position="406"/>
        <end position="434"/>
    </location>
</feature>
<name>A0A978VD47_ZIZJJ</name>
<dbReference type="PROSITE" id="PS50863">
    <property type="entry name" value="B3"/>
    <property type="match status" value="2"/>
</dbReference>
<feature type="region of interest" description="Disordered" evidence="6">
    <location>
        <begin position="131"/>
        <end position="217"/>
    </location>
</feature>
<comment type="subcellular location">
    <subcellularLocation>
        <location evidence="1">Nucleus</location>
    </subcellularLocation>
</comment>
<gene>
    <name evidence="8" type="ORF">FEM48_Zijuj05G0056500</name>
</gene>
<evidence type="ECO:0000313" key="9">
    <source>
        <dbReference type="Proteomes" id="UP000813462"/>
    </source>
</evidence>
<feature type="region of interest" description="Disordered" evidence="6">
    <location>
        <begin position="346"/>
        <end position="369"/>
    </location>
</feature>
<keyword evidence="3" id="KW-0238">DNA-binding</keyword>
<feature type="compositionally biased region" description="Low complexity" evidence="6">
    <location>
        <begin position="163"/>
        <end position="178"/>
    </location>
</feature>
<evidence type="ECO:0000256" key="6">
    <source>
        <dbReference type="SAM" id="MobiDB-lite"/>
    </source>
</evidence>
<evidence type="ECO:0000259" key="7">
    <source>
        <dbReference type="PROSITE" id="PS50863"/>
    </source>
</evidence>
<feature type="compositionally biased region" description="Basic and acidic residues" evidence="6">
    <location>
        <begin position="131"/>
        <end position="162"/>
    </location>
</feature>
<feature type="compositionally biased region" description="Polar residues" evidence="6">
    <location>
        <begin position="193"/>
        <end position="204"/>
    </location>
</feature>
<comment type="caution">
    <text evidence="8">The sequence shown here is derived from an EMBL/GenBank/DDBJ whole genome shotgun (WGS) entry which is preliminary data.</text>
</comment>
<dbReference type="GO" id="GO:0003677">
    <property type="term" value="F:DNA binding"/>
    <property type="evidence" value="ECO:0007669"/>
    <property type="project" value="UniProtKB-KW"/>
</dbReference>
<keyword evidence="5" id="KW-0539">Nucleus</keyword>
<feature type="domain" description="TF-B3" evidence="7">
    <location>
        <begin position="30"/>
        <end position="123"/>
    </location>
</feature>
<sequence length="578" mass="63903">MCSKEEACVQCIQNCLKFHGKKEESSPAVTSFFKILIGPKFSEVLFLPPKFARSMPELINQNAILEDSSGSQWEVTISNVDGFLAFQQGWNDFSLAHNLEVGYFLVFQYLMKSHLFVKIFDTSGCEKLDFSERSNQRKRKRDDGDTVKENPRHTNDRSKMNKQDSSSSPKSGSNAKISEGLNEVNNAEEAPSVSPNLSNGSNMSGRRKVESEPENIDDTFQMVYRDLGTQQGEDRCPVIDLSDFEMWNDKSGGVAPQHVDQSMRSQNEVSMTDNNPAAKDAACLSVPLDASNSEKVENCSNDMDRKVISDNDTCIDEASGHCSPVSSVKPQENVKSLRKFTKCQLAEGSDSEPLSGKNRGSLSQKVESSINDSCQSAKSKFTKTPSSSVGTQNYLSVKKELIENTSDACETHGESSKVKDEHQASSDKIVEENNDVDSDLEIKTETDDSVGIPPDSSDVPSVELPACLPYTSIMGRSKMDRTVVVLRDPERRLWSVMYHETSSYCVLTSGWEAFTKANSVQPKDECVFVVENDSKGIYKVRIVRKDLESFVAAQSEASKVTPSSRPLIAPCAPIATMF</sequence>
<reference evidence="8" key="1">
    <citation type="journal article" date="2021" name="Front. Plant Sci.">
        <title>Chromosome-Scale Genome Assembly for Chinese Sour Jujube and Insights Into Its Genome Evolution and Domestication Signature.</title>
        <authorList>
            <person name="Shen L.-Y."/>
            <person name="Luo H."/>
            <person name="Wang X.-L."/>
            <person name="Wang X.-M."/>
            <person name="Qiu X.-J."/>
            <person name="Liu H."/>
            <person name="Zhou S.-S."/>
            <person name="Jia K.-H."/>
            <person name="Nie S."/>
            <person name="Bao Y.-T."/>
            <person name="Zhang R.-G."/>
            <person name="Yun Q.-Z."/>
            <person name="Chai Y.-H."/>
            <person name="Lu J.-Y."/>
            <person name="Li Y."/>
            <person name="Zhao S.-W."/>
            <person name="Mao J.-F."/>
            <person name="Jia S.-G."/>
            <person name="Mao Y.-M."/>
        </authorList>
    </citation>
    <scope>NUCLEOTIDE SEQUENCE</scope>
    <source>
        <strain evidence="8">AT0</strain>
        <tissue evidence="8">Leaf</tissue>
    </source>
</reference>
<dbReference type="PANTHER" id="PTHR31920">
    <property type="entry name" value="B3 DOMAIN-CONTAINING"/>
    <property type="match status" value="1"/>
</dbReference>
<dbReference type="Proteomes" id="UP000813462">
    <property type="component" value="Unassembled WGS sequence"/>
</dbReference>
<evidence type="ECO:0000256" key="5">
    <source>
        <dbReference type="ARBA" id="ARBA00023242"/>
    </source>
</evidence>
<feature type="domain" description="TF-B3" evidence="7">
    <location>
        <begin position="484"/>
        <end position="546"/>
    </location>
</feature>
<dbReference type="PANTHER" id="PTHR31920:SF132">
    <property type="entry name" value="TF-B3 DOMAIN-CONTAINING PROTEIN"/>
    <property type="match status" value="1"/>
</dbReference>
<evidence type="ECO:0000256" key="3">
    <source>
        <dbReference type="ARBA" id="ARBA00023125"/>
    </source>
</evidence>
<dbReference type="SMART" id="SM01019">
    <property type="entry name" value="B3"/>
    <property type="match status" value="2"/>
</dbReference>
<keyword evidence="4" id="KW-0804">Transcription</keyword>
<evidence type="ECO:0000313" key="8">
    <source>
        <dbReference type="EMBL" id="KAH7528286.1"/>
    </source>
</evidence>
<organism evidence="8 9">
    <name type="scientific">Ziziphus jujuba var. spinosa</name>
    <dbReference type="NCBI Taxonomy" id="714518"/>
    <lineage>
        <taxon>Eukaryota</taxon>
        <taxon>Viridiplantae</taxon>
        <taxon>Streptophyta</taxon>
        <taxon>Embryophyta</taxon>
        <taxon>Tracheophyta</taxon>
        <taxon>Spermatophyta</taxon>
        <taxon>Magnoliopsida</taxon>
        <taxon>eudicotyledons</taxon>
        <taxon>Gunneridae</taxon>
        <taxon>Pentapetalae</taxon>
        <taxon>rosids</taxon>
        <taxon>fabids</taxon>
        <taxon>Rosales</taxon>
        <taxon>Rhamnaceae</taxon>
        <taxon>Paliureae</taxon>
        <taxon>Ziziphus</taxon>
    </lineage>
</organism>